<dbReference type="InterPro" id="IPR020843">
    <property type="entry name" value="ER"/>
</dbReference>
<dbReference type="GO" id="GO:0008270">
    <property type="term" value="F:zinc ion binding"/>
    <property type="evidence" value="ECO:0007669"/>
    <property type="project" value="InterPro"/>
</dbReference>
<dbReference type="AlphaFoldDB" id="A0AAD5GYA6"/>
<evidence type="ECO:0000256" key="6">
    <source>
        <dbReference type="ARBA" id="ARBA00023027"/>
    </source>
</evidence>
<dbReference type="PROSITE" id="PS00059">
    <property type="entry name" value="ADH_ZINC"/>
    <property type="match status" value="1"/>
</dbReference>
<dbReference type="NCBIfam" id="TIGR02818">
    <property type="entry name" value="adh_III_F_hyde"/>
    <property type="match status" value="1"/>
</dbReference>
<dbReference type="FunFam" id="3.40.50.720:FF:000003">
    <property type="entry name" value="S-(hydroxymethyl)glutathione dehydrogenase"/>
    <property type="match status" value="1"/>
</dbReference>
<comment type="catalytic activity">
    <reaction evidence="9">
        <text>a secondary alcohol + NAD(+) = a ketone + NADH + H(+)</text>
        <dbReference type="Rhea" id="RHEA:10740"/>
        <dbReference type="ChEBI" id="CHEBI:15378"/>
        <dbReference type="ChEBI" id="CHEBI:17087"/>
        <dbReference type="ChEBI" id="CHEBI:35681"/>
        <dbReference type="ChEBI" id="CHEBI:57540"/>
        <dbReference type="ChEBI" id="CHEBI:57945"/>
        <dbReference type="EC" id="1.1.1.1"/>
    </reaction>
</comment>
<dbReference type="Gene3D" id="3.90.180.10">
    <property type="entry name" value="Medium-chain alcohol dehydrogenases, catalytic domain"/>
    <property type="match status" value="1"/>
</dbReference>
<dbReference type="InterPro" id="IPR036291">
    <property type="entry name" value="NAD(P)-bd_dom_sf"/>
</dbReference>
<dbReference type="SMART" id="SM00829">
    <property type="entry name" value="PKS_ER"/>
    <property type="match status" value="1"/>
</dbReference>
<dbReference type="InterPro" id="IPR014183">
    <property type="entry name" value="ADH_3"/>
</dbReference>
<dbReference type="FunFam" id="3.90.180.10:FF:000007">
    <property type="entry name" value="Alcohol dehydrogenase 6"/>
    <property type="match status" value="1"/>
</dbReference>
<dbReference type="CDD" id="cd08300">
    <property type="entry name" value="alcohol_DH_class_III"/>
    <property type="match status" value="1"/>
</dbReference>
<dbReference type="GO" id="GO:0051903">
    <property type="term" value="F:S-(hydroxymethyl)glutathione dehydrogenase [NAD(P)+] activity"/>
    <property type="evidence" value="ECO:0007669"/>
    <property type="project" value="UniProtKB-EC"/>
</dbReference>
<dbReference type="Pfam" id="PF00107">
    <property type="entry name" value="ADH_zinc_N"/>
    <property type="match status" value="1"/>
</dbReference>
<evidence type="ECO:0000256" key="7">
    <source>
        <dbReference type="ARBA" id="ARBA00047793"/>
    </source>
</evidence>
<dbReference type="EC" id="1.1.1.284" evidence="11"/>
<evidence type="ECO:0000256" key="9">
    <source>
        <dbReference type="ARBA" id="ARBA00049164"/>
    </source>
</evidence>
<dbReference type="InterPro" id="IPR013154">
    <property type="entry name" value="ADH-like_N"/>
</dbReference>
<dbReference type="PANTHER" id="PTHR43880">
    <property type="entry name" value="ALCOHOL DEHYDROGENASE"/>
    <property type="match status" value="1"/>
</dbReference>
<accession>A0AAD5GYA6</accession>
<comment type="catalytic activity">
    <reaction evidence="10">
        <text>a primary alcohol + NAD(+) = an aldehyde + NADH + H(+)</text>
        <dbReference type="Rhea" id="RHEA:10736"/>
        <dbReference type="ChEBI" id="CHEBI:15378"/>
        <dbReference type="ChEBI" id="CHEBI:15734"/>
        <dbReference type="ChEBI" id="CHEBI:17478"/>
        <dbReference type="ChEBI" id="CHEBI:57540"/>
        <dbReference type="ChEBI" id="CHEBI:57945"/>
        <dbReference type="EC" id="1.1.1.1"/>
    </reaction>
</comment>
<proteinExistence type="inferred from homology"/>
<feature type="domain" description="Enoyl reductase (ER)" evidence="12">
    <location>
        <begin position="18"/>
        <end position="379"/>
    </location>
</feature>
<keyword evidence="5 11" id="KW-0560">Oxidoreductase</keyword>
<dbReference type="GO" id="GO:0005829">
    <property type="term" value="C:cytosol"/>
    <property type="evidence" value="ECO:0007669"/>
    <property type="project" value="TreeGrafter"/>
</dbReference>
<evidence type="ECO:0000313" key="13">
    <source>
        <dbReference type="EMBL" id="KAI7836929.1"/>
    </source>
</evidence>
<dbReference type="SUPFAM" id="SSF51735">
    <property type="entry name" value="NAD(P)-binding Rossmann-fold domains"/>
    <property type="match status" value="1"/>
</dbReference>
<evidence type="ECO:0000256" key="1">
    <source>
        <dbReference type="ARBA" id="ARBA00001947"/>
    </source>
</evidence>
<comment type="cofactor">
    <cofactor evidence="1 11">
        <name>Zn(2+)</name>
        <dbReference type="ChEBI" id="CHEBI:29105"/>
    </cofactor>
</comment>
<comment type="similarity">
    <text evidence="2 11">Belongs to the zinc-containing alcohol dehydrogenase family. Class-III subfamily.</text>
</comment>
<evidence type="ECO:0000256" key="4">
    <source>
        <dbReference type="ARBA" id="ARBA00022833"/>
    </source>
</evidence>
<keyword evidence="6 11" id="KW-0520">NAD</keyword>
<keyword evidence="4 11" id="KW-0862">Zinc</keyword>
<dbReference type="Proteomes" id="UP001205105">
    <property type="component" value="Unassembled WGS sequence"/>
</dbReference>
<evidence type="ECO:0000256" key="5">
    <source>
        <dbReference type="ARBA" id="ARBA00023002"/>
    </source>
</evidence>
<sequence>MADTAGKPMQCKAAIAWEANKPLEVATVVVDPPQEGEVRIKIVATALCHTDAYTLDGLDPEGLFPCILGHEAAGVVESVGPGVTSVAPGDHVIPCYQAYCGDCMFCKHPKSNLCTSVRAFTGKGVMKSDGQPRFHTLDGKPLYHFMGTSTFSEYTVVHEVSVAKIDKSAPLESVCLLGCGVATGWGAVYNTAQVQPGTSVAVFGLGAVGLAVIEAAKRAGASRIFAVDINPDKFEAAKKWGATDCVNPKDYDKPIQQVLVEQSPSGWGIDYTFECIGNVEVMRAALECAHRGWGESVVIGVAAAGKELATRPFQLVTGRVWKGTAFGGYKSRVQVPDLVELYQRGETMLDEYITHRLPFDEINKAFELLHGGQCLRCVLTFQ</sequence>
<dbReference type="InterPro" id="IPR002328">
    <property type="entry name" value="ADH_Zn_CS"/>
</dbReference>
<dbReference type="PANTHER" id="PTHR43880:SF12">
    <property type="entry name" value="ALCOHOL DEHYDROGENASE CLASS-3"/>
    <property type="match status" value="1"/>
</dbReference>
<evidence type="ECO:0000256" key="10">
    <source>
        <dbReference type="ARBA" id="ARBA00049243"/>
    </source>
</evidence>
<organism evidence="13 14">
    <name type="scientific">Chlorella ohadii</name>
    <dbReference type="NCBI Taxonomy" id="2649997"/>
    <lineage>
        <taxon>Eukaryota</taxon>
        <taxon>Viridiplantae</taxon>
        <taxon>Chlorophyta</taxon>
        <taxon>core chlorophytes</taxon>
        <taxon>Trebouxiophyceae</taxon>
        <taxon>Chlorellales</taxon>
        <taxon>Chlorellaceae</taxon>
        <taxon>Chlorella clade</taxon>
        <taxon>Chlorella</taxon>
    </lineage>
</organism>
<evidence type="ECO:0000256" key="8">
    <source>
        <dbReference type="ARBA" id="ARBA00048110"/>
    </source>
</evidence>
<protein>
    <recommendedName>
        <fullName evidence="11">S-(hydroxymethyl)glutathione dehydrogenase</fullName>
        <ecNumber evidence="11">1.1.1.284</ecNumber>
    </recommendedName>
</protein>
<dbReference type="GO" id="GO:0004022">
    <property type="term" value="F:alcohol dehydrogenase (NAD+) activity"/>
    <property type="evidence" value="ECO:0007669"/>
    <property type="project" value="UniProtKB-EC"/>
</dbReference>
<comment type="caution">
    <text evidence="13">The sequence shown here is derived from an EMBL/GenBank/DDBJ whole genome shotgun (WGS) entry which is preliminary data.</text>
</comment>
<dbReference type="SUPFAM" id="SSF50129">
    <property type="entry name" value="GroES-like"/>
    <property type="match status" value="2"/>
</dbReference>
<dbReference type="GO" id="GO:0046294">
    <property type="term" value="P:formaldehyde catabolic process"/>
    <property type="evidence" value="ECO:0007669"/>
    <property type="project" value="InterPro"/>
</dbReference>
<name>A0AAD5GYA6_9CHLO</name>
<comment type="catalytic activity">
    <reaction evidence="8 11">
        <text>S-(hydroxymethyl)glutathione + NAD(+) = S-formylglutathione + NADH + H(+)</text>
        <dbReference type="Rhea" id="RHEA:19985"/>
        <dbReference type="ChEBI" id="CHEBI:15378"/>
        <dbReference type="ChEBI" id="CHEBI:57540"/>
        <dbReference type="ChEBI" id="CHEBI:57688"/>
        <dbReference type="ChEBI" id="CHEBI:57945"/>
        <dbReference type="ChEBI" id="CHEBI:58758"/>
        <dbReference type="EC" id="1.1.1.284"/>
    </reaction>
</comment>
<dbReference type="InterPro" id="IPR011032">
    <property type="entry name" value="GroES-like_sf"/>
</dbReference>
<evidence type="ECO:0000256" key="2">
    <source>
        <dbReference type="ARBA" id="ARBA00010902"/>
    </source>
</evidence>
<evidence type="ECO:0000256" key="11">
    <source>
        <dbReference type="RuleBase" id="RU362016"/>
    </source>
</evidence>
<evidence type="ECO:0000256" key="3">
    <source>
        <dbReference type="ARBA" id="ARBA00022723"/>
    </source>
</evidence>
<keyword evidence="14" id="KW-1185">Reference proteome</keyword>
<evidence type="ECO:0000313" key="14">
    <source>
        <dbReference type="Proteomes" id="UP001205105"/>
    </source>
</evidence>
<dbReference type="EMBL" id="JADXDR010000170">
    <property type="protein sequence ID" value="KAI7836929.1"/>
    <property type="molecule type" value="Genomic_DNA"/>
</dbReference>
<evidence type="ECO:0000259" key="12">
    <source>
        <dbReference type="SMART" id="SM00829"/>
    </source>
</evidence>
<dbReference type="Gene3D" id="3.40.50.720">
    <property type="entry name" value="NAD(P)-binding Rossmann-like Domain"/>
    <property type="match status" value="1"/>
</dbReference>
<reference evidence="13" key="1">
    <citation type="submission" date="2020-11" db="EMBL/GenBank/DDBJ databases">
        <title>Chlorella ohadii genome sequencing and assembly.</title>
        <authorList>
            <person name="Murik O."/>
            <person name="Treves H."/>
            <person name="Kedem I."/>
            <person name="Shotland Y."/>
            <person name="Kaplan A."/>
        </authorList>
    </citation>
    <scope>NUCLEOTIDE SEQUENCE</scope>
    <source>
        <strain evidence="13">1</strain>
    </source>
</reference>
<dbReference type="Pfam" id="PF08240">
    <property type="entry name" value="ADH_N"/>
    <property type="match status" value="1"/>
</dbReference>
<gene>
    <name evidence="13" type="ORF">COHA_009261</name>
</gene>
<comment type="catalytic activity">
    <reaction evidence="7">
        <text>S-(hydroxymethyl)glutathione + NADP(+) = S-formylglutathione + NADPH + H(+)</text>
        <dbReference type="Rhea" id="RHEA:19981"/>
        <dbReference type="ChEBI" id="CHEBI:15378"/>
        <dbReference type="ChEBI" id="CHEBI:57688"/>
        <dbReference type="ChEBI" id="CHEBI:57783"/>
        <dbReference type="ChEBI" id="CHEBI:58349"/>
        <dbReference type="ChEBI" id="CHEBI:58758"/>
        <dbReference type="EC" id="1.1.1.284"/>
    </reaction>
</comment>
<dbReference type="InterPro" id="IPR013149">
    <property type="entry name" value="ADH-like_C"/>
</dbReference>
<keyword evidence="3 11" id="KW-0479">Metal-binding</keyword>